<gene>
    <name evidence="11" type="primary">cysW-2</name>
    <name evidence="11" type="ORF">GlitD10_1926</name>
</gene>
<keyword evidence="6" id="KW-0764">Sulfate transport</keyword>
<dbReference type="Gene3D" id="1.10.3720.10">
    <property type="entry name" value="MetI-like"/>
    <property type="match status" value="1"/>
</dbReference>
<dbReference type="InterPro" id="IPR000515">
    <property type="entry name" value="MetI-like"/>
</dbReference>
<comment type="function">
    <text evidence="8">Part of the ABC transporter complex CysAWTP (TC 3.A.1.6.1) involved in sulfate/thiosulfate import. Probably responsible for the translocation of the substrate across the membrane.</text>
</comment>
<feature type="transmembrane region" description="Helical" evidence="9">
    <location>
        <begin position="74"/>
        <end position="94"/>
    </location>
</feature>
<evidence type="ECO:0000259" key="10">
    <source>
        <dbReference type="PROSITE" id="PS50928"/>
    </source>
</evidence>
<evidence type="ECO:0000256" key="9">
    <source>
        <dbReference type="RuleBase" id="RU363032"/>
    </source>
</evidence>
<dbReference type="RefSeq" id="WP_216634551.1">
    <property type="nucleotide sequence ID" value="NZ_CP017675.1"/>
</dbReference>
<dbReference type="PANTHER" id="PTHR30406">
    <property type="entry name" value="SULFATE TRANSPORT SYSTEM PERMEASE PROTEIN"/>
    <property type="match status" value="1"/>
</dbReference>
<reference evidence="11 12" key="1">
    <citation type="submission" date="2016-10" db="EMBL/GenBank/DDBJ databases">
        <title>Description of Gloeomargarita lithophora gen. nov., sp. nov., a thylakoid-bearing basal-branching cyanobacterium with intracellular carbonates, and proposal for Gloeomargaritales ord. nov.</title>
        <authorList>
            <person name="Moreira D."/>
            <person name="Tavera R."/>
            <person name="Benzerara K."/>
            <person name="Skouri-Panet F."/>
            <person name="Couradeau E."/>
            <person name="Gerard E."/>
            <person name="Loussert C."/>
            <person name="Novelo E."/>
            <person name="Zivanovic Y."/>
            <person name="Lopez-Garcia P."/>
        </authorList>
    </citation>
    <scope>NUCLEOTIDE SEQUENCE [LARGE SCALE GENOMIC DNA]</scope>
    <source>
        <strain evidence="11 12">D10</strain>
    </source>
</reference>
<evidence type="ECO:0000256" key="5">
    <source>
        <dbReference type="ARBA" id="ARBA00022989"/>
    </source>
</evidence>
<dbReference type="PANTHER" id="PTHR30406:SF1">
    <property type="entry name" value="SULFATE TRANSPORT SYSTEM PERMEASE PROTEIN CYSW"/>
    <property type="match status" value="1"/>
</dbReference>
<comment type="caution">
    <text evidence="9">Lacks conserved residue(s) required for the propagation of feature annotation.</text>
</comment>
<dbReference type="InterPro" id="IPR035906">
    <property type="entry name" value="MetI-like_sf"/>
</dbReference>
<evidence type="ECO:0000256" key="2">
    <source>
        <dbReference type="ARBA" id="ARBA00011779"/>
    </source>
</evidence>
<feature type="domain" description="ABC transmembrane type-1" evidence="10">
    <location>
        <begin position="1"/>
        <end position="91"/>
    </location>
</feature>
<evidence type="ECO:0000256" key="4">
    <source>
        <dbReference type="ARBA" id="ARBA00022692"/>
    </source>
</evidence>
<dbReference type="SUPFAM" id="SSF161098">
    <property type="entry name" value="MetI-like"/>
    <property type="match status" value="1"/>
</dbReference>
<evidence type="ECO:0000256" key="3">
    <source>
        <dbReference type="ARBA" id="ARBA00022448"/>
    </source>
</evidence>
<keyword evidence="12" id="KW-1185">Reference proteome</keyword>
<keyword evidence="7 9" id="KW-0472">Membrane</keyword>
<dbReference type="CDD" id="cd06261">
    <property type="entry name" value="TM_PBP2"/>
    <property type="match status" value="1"/>
</dbReference>
<protein>
    <submittedName>
        <fullName evidence="11">ABC-type sulfate transport system, permease component</fullName>
    </submittedName>
</protein>
<comment type="similarity">
    <text evidence="9">Belongs to the binding-protein-dependent transport system permease family.</text>
</comment>
<sequence length="106" mass="11578">MAWCLGARRGMTFWRVTLPGIRWGLLYGVTLTTARSMGEFGAVSAVSGNLAGQTRTLVLFVEQTYKEYQTQASYAAAVLLAILALFTLVIKAILEQQTHGVKRPLG</sequence>
<evidence type="ECO:0000256" key="6">
    <source>
        <dbReference type="ARBA" id="ARBA00023032"/>
    </source>
</evidence>
<keyword evidence="3 9" id="KW-0813">Transport</keyword>
<dbReference type="PROSITE" id="PS50928">
    <property type="entry name" value="ABC_TM1"/>
    <property type="match status" value="1"/>
</dbReference>
<evidence type="ECO:0000313" key="12">
    <source>
        <dbReference type="Proteomes" id="UP000180235"/>
    </source>
</evidence>
<evidence type="ECO:0000256" key="8">
    <source>
        <dbReference type="ARBA" id="ARBA00025323"/>
    </source>
</evidence>
<accession>A0A1J0AE91</accession>
<dbReference type="InterPro" id="IPR005667">
    <property type="entry name" value="Sulph_transpt2"/>
</dbReference>
<proteinExistence type="inferred from homology"/>
<keyword evidence="4 9" id="KW-0812">Transmembrane</keyword>
<evidence type="ECO:0000256" key="7">
    <source>
        <dbReference type="ARBA" id="ARBA00023136"/>
    </source>
</evidence>
<evidence type="ECO:0000256" key="1">
    <source>
        <dbReference type="ARBA" id="ARBA00004141"/>
    </source>
</evidence>
<dbReference type="GO" id="GO:0015419">
    <property type="term" value="F:ABC-type sulfate transporter activity"/>
    <property type="evidence" value="ECO:0007669"/>
    <property type="project" value="InterPro"/>
</dbReference>
<dbReference type="KEGG" id="glt:GlitD10_1926"/>
<dbReference type="EMBL" id="CP017675">
    <property type="protein sequence ID" value="APB34252.1"/>
    <property type="molecule type" value="Genomic_DNA"/>
</dbReference>
<dbReference type="Pfam" id="PF00528">
    <property type="entry name" value="BPD_transp_1"/>
    <property type="match status" value="1"/>
</dbReference>
<organism evidence="11 12">
    <name type="scientific">Gloeomargarita lithophora Alchichica-D10</name>
    <dbReference type="NCBI Taxonomy" id="1188229"/>
    <lineage>
        <taxon>Bacteria</taxon>
        <taxon>Bacillati</taxon>
        <taxon>Cyanobacteriota</taxon>
        <taxon>Cyanophyceae</taxon>
        <taxon>Gloeomargaritales</taxon>
        <taxon>Gloeomargaritaceae</taxon>
        <taxon>Gloeomargarita</taxon>
    </lineage>
</organism>
<dbReference type="GO" id="GO:0005886">
    <property type="term" value="C:plasma membrane"/>
    <property type="evidence" value="ECO:0007669"/>
    <property type="project" value="UniProtKB-SubCell"/>
</dbReference>
<name>A0A1J0AE91_9CYAN</name>
<evidence type="ECO:0000313" key="11">
    <source>
        <dbReference type="EMBL" id="APB34252.1"/>
    </source>
</evidence>
<dbReference type="AlphaFoldDB" id="A0A1J0AE91"/>
<comment type="subunit">
    <text evidence="2">The complex is composed of two ATP-binding proteins (CysA), two transmembrane proteins (CysT and CysW) and a solute-binding protein (CysP).</text>
</comment>
<dbReference type="STRING" id="1188229.GlitD10_1926"/>
<comment type="subcellular location">
    <subcellularLocation>
        <location evidence="9">Cell membrane</location>
        <topology evidence="9">Multi-pass membrane protein</topology>
    </subcellularLocation>
    <subcellularLocation>
        <location evidence="1">Membrane</location>
        <topology evidence="1">Multi-pass membrane protein</topology>
    </subcellularLocation>
</comment>
<dbReference type="Proteomes" id="UP000180235">
    <property type="component" value="Chromosome"/>
</dbReference>
<keyword evidence="5 9" id="KW-1133">Transmembrane helix</keyword>